<evidence type="ECO:0000313" key="28">
    <source>
        <dbReference type="EMBL" id="KAK4527756.1"/>
    </source>
</evidence>
<evidence type="ECO:0000256" key="19">
    <source>
        <dbReference type="ARBA" id="ARBA00038848"/>
    </source>
</evidence>
<evidence type="ECO:0000256" key="2">
    <source>
        <dbReference type="ARBA" id="ARBA00004569"/>
    </source>
</evidence>
<evidence type="ECO:0000256" key="13">
    <source>
        <dbReference type="ARBA" id="ARBA00023128"/>
    </source>
</evidence>
<keyword evidence="10" id="KW-0276">Fatty acid metabolism</keyword>
<keyword evidence="9" id="KW-0378">Hydrolase</keyword>
<evidence type="ECO:0000256" key="24">
    <source>
        <dbReference type="ARBA" id="ARBA00047969"/>
    </source>
</evidence>
<evidence type="ECO:0000256" key="16">
    <source>
        <dbReference type="ARBA" id="ARBA00035852"/>
    </source>
</evidence>
<dbReference type="GO" id="GO:0005743">
    <property type="term" value="C:mitochondrial inner membrane"/>
    <property type="evidence" value="ECO:0007669"/>
    <property type="project" value="UniProtKB-SubCell"/>
</dbReference>
<keyword evidence="29" id="KW-1185">Reference proteome</keyword>
<evidence type="ECO:0000256" key="18">
    <source>
        <dbReference type="ARBA" id="ARBA00038456"/>
    </source>
</evidence>
<evidence type="ECO:0000256" key="20">
    <source>
        <dbReference type="ARBA" id="ARBA00040123"/>
    </source>
</evidence>
<evidence type="ECO:0000259" key="27">
    <source>
        <dbReference type="Pfam" id="PF03061"/>
    </source>
</evidence>
<evidence type="ECO:0000313" key="29">
    <source>
        <dbReference type="Proteomes" id="UP001300502"/>
    </source>
</evidence>
<dbReference type="InterPro" id="IPR029069">
    <property type="entry name" value="HotDog_dom_sf"/>
</dbReference>
<keyword evidence="6" id="KW-0963">Cytoplasm</keyword>
<comment type="caution">
    <text evidence="28">The sequence shown here is derived from an EMBL/GenBank/DDBJ whole genome shotgun (WGS) entry which is preliminary data.</text>
</comment>
<evidence type="ECO:0000256" key="14">
    <source>
        <dbReference type="ARBA" id="ARBA00023136"/>
    </source>
</evidence>
<keyword evidence="15" id="KW-0966">Cell projection</keyword>
<keyword evidence="5" id="KW-1003">Cell membrane</keyword>
<accession>A0AAV9IK74</accession>
<evidence type="ECO:0000256" key="11">
    <source>
        <dbReference type="ARBA" id="ARBA00022946"/>
    </source>
</evidence>
<evidence type="ECO:0000256" key="5">
    <source>
        <dbReference type="ARBA" id="ARBA00022475"/>
    </source>
</evidence>
<keyword evidence="14" id="KW-0472">Membrane</keyword>
<keyword evidence="13" id="KW-0496">Mitochondrion</keyword>
<evidence type="ECO:0000256" key="6">
    <source>
        <dbReference type="ARBA" id="ARBA00022490"/>
    </source>
</evidence>
<name>A0AAV9IK74_9RHOD</name>
<evidence type="ECO:0000256" key="3">
    <source>
        <dbReference type="ARBA" id="ARBA00004632"/>
    </source>
</evidence>
<dbReference type="EC" id="3.1.2.2" evidence="19"/>
<dbReference type="Pfam" id="PF03061">
    <property type="entry name" value="4HBT"/>
    <property type="match status" value="1"/>
</dbReference>
<comment type="similarity">
    <text evidence="18">Belongs to the THEM4/THEM5 thioesterase family.</text>
</comment>
<comment type="catalytic activity">
    <reaction evidence="24">
        <text>decanoyl-CoA + H2O = decanoate + CoA + H(+)</text>
        <dbReference type="Rhea" id="RHEA:40059"/>
        <dbReference type="ChEBI" id="CHEBI:15377"/>
        <dbReference type="ChEBI" id="CHEBI:15378"/>
        <dbReference type="ChEBI" id="CHEBI:27689"/>
        <dbReference type="ChEBI" id="CHEBI:57287"/>
        <dbReference type="ChEBI" id="CHEBI:61430"/>
    </reaction>
    <physiologicalReaction direction="left-to-right" evidence="24">
        <dbReference type="Rhea" id="RHEA:40060"/>
    </physiologicalReaction>
</comment>
<dbReference type="GO" id="GO:0032587">
    <property type="term" value="C:ruffle membrane"/>
    <property type="evidence" value="ECO:0007669"/>
    <property type="project" value="UniProtKB-SubCell"/>
</dbReference>
<reference evidence="28 29" key="1">
    <citation type="submission" date="2022-07" db="EMBL/GenBank/DDBJ databases">
        <title>Genome-wide signatures of adaptation to extreme environments.</title>
        <authorList>
            <person name="Cho C.H."/>
            <person name="Yoon H.S."/>
        </authorList>
    </citation>
    <scope>NUCLEOTIDE SEQUENCE [LARGE SCALE GENOMIC DNA]</scope>
    <source>
        <strain evidence="28 29">108.79 E11</strain>
    </source>
</reference>
<evidence type="ECO:0000256" key="26">
    <source>
        <dbReference type="ARBA" id="ARBA00048180"/>
    </source>
</evidence>
<evidence type="ECO:0000256" key="4">
    <source>
        <dbReference type="ARBA" id="ARBA00004637"/>
    </source>
</evidence>
<evidence type="ECO:0000256" key="15">
    <source>
        <dbReference type="ARBA" id="ARBA00023273"/>
    </source>
</evidence>
<dbReference type="PANTHER" id="PTHR12418">
    <property type="entry name" value="ACYL-COENZYME A THIOESTERASE THEM4"/>
    <property type="match status" value="1"/>
</dbReference>
<dbReference type="InterPro" id="IPR006683">
    <property type="entry name" value="Thioestr_dom"/>
</dbReference>
<protein>
    <recommendedName>
        <fullName evidence="20">Acyl-coenzyme A thioesterase THEM4</fullName>
        <ecNumber evidence="19">3.1.2.2</ecNumber>
    </recommendedName>
    <alternativeName>
        <fullName evidence="21">Thioesterase superfamily member 4</fullName>
    </alternativeName>
</protein>
<dbReference type="EMBL" id="JANCYU010000055">
    <property type="protein sequence ID" value="KAK4527756.1"/>
    <property type="molecule type" value="Genomic_DNA"/>
</dbReference>
<comment type="catalytic activity">
    <reaction evidence="25">
        <text>dodecanoyl-CoA + H2O = dodecanoate + CoA + H(+)</text>
        <dbReference type="Rhea" id="RHEA:30135"/>
        <dbReference type="ChEBI" id="CHEBI:15377"/>
        <dbReference type="ChEBI" id="CHEBI:15378"/>
        <dbReference type="ChEBI" id="CHEBI:18262"/>
        <dbReference type="ChEBI" id="CHEBI:57287"/>
        <dbReference type="ChEBI" id="CHEBI:57375"/>
    </reaction>
    <physiologicalReaction direction="left-to-right" evidence="25">
        <dbReference type="Rhea" id="RHEA:30136"/>
    </physiologicalReaction>
</comment>
<keyword evidence="7" id="KW-0053">Apoptosis</keyword>
<evidence type="ECO:0000256" key="7">
    <source>
        <dbReference type="ARBA" id="ARBA00022703"/>
    </source>
</evidence>
<comment type="catalytic activity">
    <reaction evidence="16">
        <text>(5Z,8Z,11Z,14Z)-eicosatetraenoyl-CoA + H2O = (5Z,8Z,11Z,14Z)-eicosatetraenoate + CoA + H(+)</text>
        <dbReference type="Rhea" id="RHEA:40151"/>
        <dbReference type="ChEBI" id="CHEBI:15377"/>
        <dbReference type="ChEBI" id="CHEBI:15378"/>
        <dbReference type="ChEBI" id="CHEBI:32395"/>
        <dbReference type="ChEBI" id="CHEBI:57287"/>
        <dbReference type="ChEBI" id="CHEBI:57368"/>
    </reaction>
    <physiologicalReaction direction="left-to-right" evidence="16">
        <dbReference type="Rhea" id="RHEA:40152"/>
    </physiologicalReaction>
</comment>
<dbReference type="Gene3D" id="3.10.129.10">
    <property type="entry name" value="Hotdog Thioesterase"/>
    <property type="match status" value="1"/>
</dbReference>
<comment type="catalytic activity">
    <reaction evidence="23">
        <text>hexadecanoyl-CoA + H2O = hexadecanoate + CoA + H(+)</text>
        <dbReference type="Rhea" id="RHEA:16645"/>
        <dbReference type="ChEBI" id="CHEBI:7896"/>
        <dbReference type="ChEBI" id="CHEBI:15377"/>
        <dbReference type="ChEBI" id="CHEBI:15378"/>
        <dbReference type="ChEBI" id="CHEBI:57287"/>
        <dbReference type="ChEBI" id="CHEBI:57379"/>
        <dbReference type="EC" id="3.1.2.2"/>
    </reaction>
    <physiologicalReaction direction="left-to-right" evidence="23">
        <dbReference type="Rhea" id="RHEA:16646"/>
    </physiologicalReaction>
</comment>
<evidence type="ECO:0000256" key="10">
    <source>
        <dbReference type="ARBA" id="ARBA00022832"/>
    </source>
</evidence>
<keyword evidence="11" id="KW-0809">Transit peptide</keyword>
<comment type="catalytic activity">
    <reaction evidence="17">
        <text>(9Z)-octadecenoyl-CoA + H2O = (9Z)-octadecenoate + CoA + H(+)</text>
        <dbReference type="Rhea" id="RHEA:40139"/>
        <dbReference type="ChEBI" id="CHEBI:15377"/>
        <dbReference type="ChEBI" id="CHEBI:15378"/>
        <dbReference type="ChEBI" id="CHEBI:30823"/>
        <dbReference type="ChEBI" id="CHEBI:57287"/>
        <dbReference type="ChEBI" id="CHEBI:57387"/>
    </reaction>
    <physiologicalReaction direction="left-to-right" evidence="17">
        <dbReference type="Rhea" id="RHEA:40140"/>
    </physiologicalReaction>
</comment>
<gene>
    <name evidence="28" type="ORF">GAYE_SCF43G5684</name>
</gene>
<evidence type="ECO:0000256" key="12">
    <source>
        <dbReference type="ARBA" id="ARBA00023098"/>
    </source>
</evidence>
<dbReference type="Proteomes" id="UP001300502">
    <property type="component" value="Unassembled WGS sequence"/>
</dbReference>
<dbReference type="GO" id="GO:0016787">
    <property type="term" value="F:hydrolase activity"/>
    <property type="evidence" value="ECO:0007669"/>
    <property type="project" value="UniProtKB-KW"/>
</dbReference>
<evidence type="ECO:0000256" key="1">
    <source>
        <dbReference type="ARBA" id="ARBA00004496"/>
    </source>
</evidence>
<comment type="subcellular location">
    <subcellularLocation>
        <location evidence="3">Cell projection</location>
        <location evidence="3">Ruffle membrane</location>
    </subcellularLocation>
    <subcellularLocation>
        <location evidence="1">Cytoplasm</location>
    </subcellularLocation>
    <subcellularLocation>
        <location evidence="4">Mitochondrion inner membrane</location>
        <topology evidence="4">Peripheral membrane protein</topology>
    </subcellularLocation>
    <subcellularLocation>
        <location evidence="2">Mitochondrion intermembrane space</location>
    </subcellularLocation>
</comment>
<evidence type="ECO:0000256" key="22">
    <source>
        <dbReference type="ARBA" id="ARBA00047588"/>
    </source>
</evidence>
<keyword evidence="12" id="KW-0443">Lipid metabolism</keyword>
<organism evidence="28 29">
    <name type="scientific">Galdieria yellowstonensis</name>
    <dbReference type="NCBI Taxonomy" id="3028027"/>
    <lineage>
        <taxon>Eukaryota</taxon>
        <taxon>Rhodophyta</taxon>
        <taxon>Bangiophyceae</taxon>
        <taxon>Galdieriales</taxon>
        <taxon>Galdieriaceae</taxon>
        <taxon>Galdieria</taxon>
    </lineage>
</organism>
<sequence length="195" mass="21546">MSSVDAHPTIVYPHYVRALDEEKAQLPSSFPREYSEEFQHILPKLLQRGFHILTKLNNQKGNLSNISKNFVLSHPHIHVVILRRALDGAVIYLAYVGSHVQGPSGFMHGGATAALLDDCVSSAVLLSGPFAMTVQMNVQYRKPVPLNSVVIVEGYVEQTNGRKTVAGGKMYHPDGALYAEATLLFVRPRLVEPKM</sequence>
<evidence type="ECO:0000256" key="17">
    <source>
        <dbReference type="ARBA" id="ARBA00037002"/>
    </source>
</evidence>
<dbReference type="GO" id="GO:0006631">
    <property type="term" value="P:fatty acid metabolic process"/>
    <property type="evidence" value="ECO:0007669"/>
    <property type="project" value="UniProtKB-KW"/>
</dbReference>
<feature type="domain" description="Thioesterase" evidence="27">
    <location>
        <begin position="105"/>
        <end position="177"/>
    </location>
</feature>
<evidence type="ECO:0000256" key="9">
    <source>
        <dbReference type="ARBA" id="ARBA00022801"/>
    </source>
</evidence>
<evidence type="ECO:0000256" key="8">
    <source>
        <dbReference type="ARBA" id="ARBA00022792"/>
    </source>
</evidence>
<dbReference type="InterPro" id="IPR052365">
    <property type="entry name" value="THEM4/THEM5_acyl-CoA_thioest"/>
</dbReference>
<keyword evidence="8" id="KW-0999">Mitochondrion inner membrane</keyword>
<proteinExistence type="inferred from homology"/>
<dbReference type="PANTHER" id="PTHR12418:SF19">
    <property type="entry name" value="ACYL-COENZYME A THIOESTERASE THEM4"/>
    <property type="match status" value="1"/>
</dbReference>
<dbReference type="SUPFAM" id="SSF54637">
    <property type="entry name" value="Thioesterase/thiol ester dehydrase-isomerase"/>
    <property type="match status" value="1"/>
</dbReference>
<evidence type="ECO:0000256" key="21">
    <source>
        <dbReference type="ARBA" id="ARBA00043210"/>
    </source>
</evidence>
<dbReference type="GO" id="GO:0005758">
    <property type="term" value="C:mitochondrial intermembrane space"/>
    <property type="evidence" value="ECO:0007669"/>
    <property type="project" value="UniProtKB-SubCell"/>
</dbReference>
<evidence type="ECO:0000256" key="23">
    <source>
        <dbReference type="ARBA" id="ARBA00047734"/>
    </source>
</evidence>
<evidence type="ECO:0000256" key="25">
    <source>
        <dbReference type="ARBA" id="ARBA00048074"/>
    </source>
</evidence>
<dbReference type="AlphaFoldDB" id="A0AAV9IK74"/>
<dbReference type="CDD" id="cd03443">
    <property type="entry name" value="PaaI_thioesterase"/>
    <property type="match status" value="1"/>
</dbReference>
<comment type="catalytic activity">
    <reaction evidence="26">
        <text>tetradecanoyl-CoA + H2O = tetradecanoate + CoA + H(+)</text>
        <dbReference type="Rhea" id="RHEA:40119"/>
        <dbReference type="ChEBI" id="CHEBI:15377"/>
        <dbReference type="ChEBI" id="CHEBI:15378"/>
        <dbReference type="ChEBI" id="CHEBI:30807"/>
        <dbReference type="ChEBI" id="CHEBI:57287"/>
        <dbReference type="ChEBI" id="CHEBI:57385"/>
    </reaction>
    <physiologicalReaction direction="left-to-right" evidence="26">
        <dbReference type="Rhea" id="RHEA:40120"/>
    </physiologicalReaction>
</comment>
<comment type="catalytic activity">
    <reaction evidence="22">
        <text>octanoyl-CoA + H2O = octanoate + CoA + H(+)</text>
        <dbReference type="Rhea" id="RHEA:30143"/>
        <dbReference type="ChEBI" id="CHEBI:15377"/>
        <dbReference type="ChEBI" id="CHEBI:15378"/>
        <dbReference type="ChEBI" id="CHEBI:25646"/>
        <dbReference type="ChEBI" id="CHEBI:57287"/>
        <dbReference type="ChEBI" id="CHEBI:57386"/>
    </reaction>
    <physiologicalReaction direction="left-to-right" evidence="22">
        <dbReference type="Rhea" id="RHEA:30144"/>
    </physiologicalReaction>
</comment>